<gene>
    <name evidence="2" type="ORF">PVE_R2G0574</name>
</gene>
<dbReference type="EMBL" id="LT599584">
    <property type="protein sequence ID" value="SBW84600.1"/>
    <property type="molecule type" value="Genomic_DNA"/>
</dbReference>
<organism evidence="2 3">
    <name type="scientific">Pseudomonas veronii 1YdBTEX2</name>
    <dbReference type="NCBI Taxonomy" id="1295141"/>
    <lineage>
        <taxon>Bacteria</taxon>
        <taxon>Pseudomonadati</taxon>
        <taxon>Pseudomonadota</taxon>
        <taxon>Gammaproteobacteria</taxon>
        <taxon>Pseudomonadales</taxon>
        <taxon>Pseudomonadaceae</taxon>
        <taxon>Pseudomonas</taxon>
    </lineage>
</organism>
<feature type="region of interest" description="Disordered" evidence="1">
    <location>
        <begin position="1"/>
        <end position="24"/>
    </location>
</feature>
<feature type="compositionally biased region" description="Low complexity" evidence="1">
    <location>
        <begin position="7"/>
        <end position="18"/>
    </location>
</feature>
<dbReference type="Proteomes" id="UP000245431">
    <property type="component" value="Chromosome PVE_r2"/>
</dbReference>
<dbReference type="AlphaFoldDB" id="A0A1D3K8G5"/>
<sequence>MYEIGLDGSSDGSSSNARRGNRGGRVAPTNAEVFDFESCEIVSETALRHALMTRSSVALDYIADVVPDLATHAEVCSHVINTLPRAPDAITFLTEIKRRCLIKNVYTHSIFMQTAFLHGSVRVRVKDSTEKGAKQAAHIAFVKQLCERVLAGVETPGKTPVQHPIEQSCPTAFI</sequence>
<protein>
    <submittedName>
        <fullName evidence="2">Uncharacterized protein</fullName>
    </submittedName>
</protein>
<name>A0A1D3K8G5_PSEVE</name>
<evidence type="ECO:0000313" key="3">
    <source>
        <dbReference type="Proteomes" id="UP000245431"/>
    </source>
</evidence>
<accession>A0A1D3K8G5</accession>
<reference evidence="3" key="1">
    <citation type="submission" date="2016-07" db="EMBL/GenBank/DDBJ databases">
        <authorList>
            <person name="Florea S."/>
            <person name="Webb J.S."/>
            <person name="Jaromczyk J."/>
            <person name="Schardl C.L."/>
        </authorList>
    </citation>
    <scope>NUCLEOTIDE SEQUENCE [LARGE SCALE GENOMIC DNA]</scope>
    <source>
        <strain evidence="3">1YdBTEX2</strain>
    </source>
</reference>
<proteinExistence type="predicted"/>
<evidence type="ECO:0000256" key="1">
    <source>
        <dbReference type="SAM" id="MobiDB-lite"/>
    </source>
</evidence>
<evidence type="ECO:0000313" key="2">
    <source>
        <dbReference type="EMBL" id="SBW84600.1"/>
    </source>
</evidence>